<keyword evidence="2" id="KW-1185">Reference proteome</keyword>
<gene>
    <name evidence="1" type="ORF">XNOV1_A043378</name>
</gene>
<proteinExistence type="predicted"/>
<dbReference type="EMBL" id="OY660884">
    <property type="protein sequence ID" value="CAJ1083885.1"/>
    <property type="molecule type" value="Genomic_DNA"/>
</dbReference>
<dbReference type="Proteomes" id="UP001178508">
    <property type="component" value="Chromosome 21"/>
</dbReference>
<sequence length="83" mass="9781">MRKRRNLTDNCLNQGKKEKKEAVLSNLEGTNRMWQPVLHRQKERQGNNRGSESLEDLMRYFVHAHTDSQLLNEATMLLARVMD</sequence>
<organism evidence="1 2">
    <name type="scientific">Xyrichtys novacula</name>
    <name type="common">Pearly razorfish</name>
    <name type="synonym">Hemipteronotus novacula</name>
    <dbReference type="NCBI Taxonomy" id="13765"/>
    <lineage>
        <taxon>Eukaryota</taxon>
        <taxon>Metazoa</taxon>
        <taxon>Chordata</taxon>
        <taxon>Craniata</taxon>
        <taxon>Vertebrata</taxon>
        <taxon>Euteleostomi</taxon>
        <taxon>Actinopterygii</taxon>
        <taxon>Neopterygii</taxon>
        <taxon>Teleostei</taxon>
        <taxon>Neoteleostei</taxon>
        <taxon>Acanthomorphata</taxon>
        <taxon>Eupercaria</taxon>
        <taxon>Labriformes</taxon>
        <taxon>Labridae</taxon>
        <taxon>Xyrichtys</taxon>
    </lineage>
</organism>
<protein>
    <submittedName>
        <fullName evidence="1">Uncharacterized protein</fullName>
    </submittedName>
</protein>
<evidence type="ECO:0000313" key="1">
    <source>
        <dbReference type="EMBL" id="CAJ1083885.1"/>
    </source>
</evidence>
<evidence type="ECO:0000313" key="2">
    <source>
        <dbReference type="Proteomes" id="UP001178508"/>
    </source>
</evidence>
<name>A0AAV1HCU0_XYRNO</name>
<reference evidence="1" key="1">
    <citation type="submission" date="2023-08" db="EMBL/GenBank/DDBJ databases">
        <authorList>
            <person name="Alioto T."/>
            <person name="Alioto T."/>
            <person name="Gomez Garrido J."/>
        </authorList>
    </citation>
    <scope>NUCLEOTIDE SEQUENCE</scope>
</reference>
<dbReference type="AlphaFoldDB" id="A0AAV1HCU0"/>
<accession>A0AAV1HCU0</accession>